<evidence type="ECO:0000313" key="2">
    <source>
        <dbReference type="Proteomes" id="UP000772434"/>
    </source>
</evidence>
<organism evidence="1 2">
    <name type="scientific">Rhodocollybia butyracea</name>
    <dbReference type="NCBI Taxonomy" id="206335"/>
    <lineage>
        <taxon>Eukaryota</taxon>
        <taxon>Fungi</taxon>
        <taxon>Dikarya</taxon>
        <taxon>Basidiomycota</taxon>
        <taxon>Agaricomycotina</taxon>
        <taxon>Agaricomycetes</taxon>
        <taxon>Agaricomycetidae</taxon>
        <taxon>Agaricales</taxon>
        <taxon>Marasmiineae</taxon>
        <taxon>Omphalotaceae</taxon>
        <taxon>Rhodocollybia</taxon>
    </lineage>
</organism>
<gene>
    <name evidence="1" type="ORF">BDP27DRAFT_1365804</name>
</gene>
<dbReference type="EMBL" id="JADNRY010000090">
    <property type="protein sequence ID" value="KAF9066273.1"/>
    <property type="molecule type" value="Genomic_DNA"/>
</dbReference>
<dbReference type="Proteomes" id="UP000772434">
    <property type="component" value="Unassembled WGS sequence"/>
</dbReference>
<evidence type="ECO:0000313" key="1">
    <source>
        <dbReference type="EMBL" id="KAF9066273.1"/>
    </source>
</evidence>
<accession>A0A9P5U5Z0</accession>
<reference evidence="1" key="1">
    <citation type="submission" date="2020-11" db="EMBL/GenBank/DDBJ databases">
        <authorList>
            <consortium name="DOE Joint Genome Institute"/>
            <person name="Ahrendt S."/>
            <person name="Riley R."/>
            <person name="Andreopoulos W."/>
            <person name="Labutti K."/>
            <person name="Pangilinan J."/>
            <person name="Ruiz-Duenas F.J."/>
            <person name="Barrasa J.M."/>
            <person name="Sanchez-Garcia M."/>
            <person name="Camarero S."/>
            <person name="Miyauchi S."/>
            <person name="Serrano A."/>
            <person name="Linde D."/>
            <person name="Babiker R."/>
            <person name="Drula E."/>
            <person name="Ayuso-Fernandez I."/>
            <person name="Pacheco R."/>
            <person name="Padilla G."/>
            <person name="Ferreira P."/>
            <person name="Barriuso J."/>
            <person name="Kellner H."/>
            <person name="Castanera R."/>
            <person name="Alfaro M."/>
            <person name="Ramirez L."/>
            <person name="Pisabarro A.G."/>
            <person name="Kuo A."/>
            <person name="Tritt A."/>
            <person name="Lipzen A."/>
            <person name="He G."/>
            <person name="Yan M."/>
            <person name="Ng V."/>
            <person name="Cullen D."/>
            <person name="Martin F."/>
            <person name="Rosso M.-N."/>
            <person name="Henrissat B."/>
            <person name="Hibbett D."/>
            <person name="Martinez A.T."/>
            <person name="Grigoriev I.V."/>
        </authorList>
    </citation>
    <scope>NUCLEOTIDE SEQUENCE</scope>
    <source>
        <strain evidence="1">AH 40177</strain>
    </source>
</reference>
<sequence>MDIHCLGAGAGWAGQTKVKGLDIRMICVQFHHTGEVLLCPCHALKVIPVHKPFRIFFEENAMVRERNLYIDALKGLATFLHTAKLWESNLDHGDAVQWEGRFTKTESGESNGQWVLSVSIAIVSATGELVKIVAANFIGSNRGELVKIVAANFIGSNRCEEDTKESLASLRCMFHLYEGGEWQVGFSW</sequence>
<dbReference type="AlphaFoldDB" id="A0A9P5U5Z0"/>
<name>A0A9P5U5Z0_9AGAR</name>
<protein>
    <submittedName>
        <fullName evidence="1">Uncharacterized protein</fullName>
    </submittedName>
</protein>
<proteinExistence type="predicted"/>
<keyword evidence="2" id="KW-1185">Reference proteome</keyword>
<comment type="caution">
    <text evidence="1">The sequence shown here is derived from an EMBL/GenBank/DDBJ whole genome shotgun (WGS) entry which is preliminary data.</text>
</comment>